<dbReference type="InterPro" id="IPR006008">
    <property type="entry name" value="YciB"/>
</dbReference>
<gene>
    <name evidence="6" type="primary">ispZ</name>
    <name evidence="5" type="synonym">yciB</name>
    <name evidence="6" type="ORF">D9V73_01300</name>
</gene>
<evidence type="ECO:0000256" key="2">
    <source>
        <dbReference type="ARBA" id="ARBA00022692"/>
    </source>
</evidence>
<feature type="transmembrane region" description="Helical" evidence="5">
    <location>
        <begin position="147"/>
        <end position="171"/>
    </location>
</feature>
<dbReference type="PANTHER" id="PTHR36917:SF1">
    <property type="entry name" value="INNER MEMBRANE-SPANNING PROTEIN YCIB"/>
    <property type="match status" value="1"/>
</dbReference>
<dbReference type="GO" id="GO:0005886">
    <property type="term" value="C:plasma membrane"/>
    <property type="evidence" value="ECO:0007669"/>
    <property type="project" value="UniProtKB-SubCell"/>
</dbReference>
<feature type="transmembrane region" description="Helical" evidence="5">
    <location>
        <begin position="117"/>
        <end position="141"/>
    </location>
</feature>
<feature type="transmembrane region" description="Helical" evidence="5">
    <location>
        <begin position="76"/>
        <end position="96"/>
    </location>
</feature>
<dbReference type="RefSeq" id="WP_158336483.1">
    <property type="nucleotide sequence ID" value="NZ_CP033004.1"/>
</dbReference>
<accession>A0A4D6Y3V6</accession>
<dbReference type="AlphaFoldDB" id="A0A4D6Y3V6"/>
<dbReference type="NCBIfam" id="TIGR00997">
    <property type="entry name" value="ispZ"/>
    <property type="match status" value="1"/>
</dbReference>
<keyword evidence="1 5" id="KW-1003">Cell membrane</keyword>
<keyword evidence="3 5" id="KW-1133">Transmembrane helix</keyword>
<name>A0A4D6Y3V6_BUCMH</name>
<comment type="subcellular location">
    <subcellularLocation>
        <location evidence="5">Cell inner membrane</location>
        <topology evidence="5">Multi-pass membrane protein</topology>
    </subcellularLocation>
</comment>
<comment type="function">
    <text evidence="5">Plays a role in cell envelope biogenesis, maintenance of cell envelope integrity and membrane homeostasis.</text>
</comment>
<organism evidence="6 7">
    <name type="scientific">Buchnera aphidicola subsp. Melaphis rhois</name>
    <dbReference type="NCBI Taxonomy" id="118103"/>
    <lineage>
        <taxon>Bacteria</taxon>
        <taxon>Pseudomonadati</taxon>
        <taxon>Pseudomonadota</taxon>
        <taxon>Gammaproteobacteria</taxon>
        <taxon>Enterobacterales</taxon>
        <taxon>Erwiniaceae</taxon>
        <taxon>Buchnera</taxon>
    </lineage>
</organism>
<dbReference type="OrthoDB" id="9788219at2"/>
<dbReference type="PANTHER" id="PTHR36917">
    <property type="entry name" value="INTRACELLULAR SEPTATION PROTEIN A-RELATED"/>
    <property type="match status" value="1"/>
</dbReference>
<comment type="similarity">
    <text evidence="5">Belongs to the YciB family.</text>
</comment>
<evidence type="ECO:0000313" key="6">
    <source>
        <dbReference type="EMBL" id="QCI23283.1"/>
    </source>
</evidence>
<feature type="transmembrane region" description="Helical" evidence="5">
    <location>
        <begin position="20"/>
        <end position="40"/>
    </location>
</feature>
<feature type="transmembrane region" description="Helical" evidence="5">
    <location>
        <begin position="52"/>
        <end position="70"/>
    </location>
</feature>
<proteinExistence type="inferred from homology"/>
<dbReference type="Pfam" id="PF04279">
    <property type="entry name" value="IspA"/>
    <property type="match status" value="1"/>
</dbReference>
<dbReference type="EMBL" id="CP033004">
    <property type="protein sequence ID" value="QCI23283.1"/>
    <property type="molecule type" value="Genomic_DNA"/>
</dbReference>
<evidence type="ECO:0000313" key="7">
    <source>
        <dbReference type="Proteomes" id="UP000298566"/>
    </source>
</evidence>
<keyword evidence="2 5" id="KW-0812">Transmembrane</keyword>
<evidence type="ECO:0000256" key="4">
    <source>
        <dbReference type="ARBA" id="ARBA00023136"/>
    </source>
</evidence>
<keyword evidence="4 5" id="KW-0472">Membrane</keyword>
<keyword evidence="5" id="KW-0997">Cell inner membrane</keyword>
<protein>
    <recommendedName>
        <fullName evidence="5">Inner membrane-spanning protein YciB</fullName>
    </recommendedName>
</protein>
<evidence type="ECO:0000256" key="3">
    <source>
        <dbReference type="ARBA" id="ARBA00022989"/>
    </source>
</evidence>
<dbReference type="Proteomes" id="UP000298566">
    <property type="component" value="Chromosome"/>
</dbReference>
<dbReference type="HAMAP" id="MF_00189">
    <property type="entry name" value="YciB"/>
    <property type="match status" value="1"/>
</dbReference>
<evidence type="ECO:0000256" key="5">
    <source>
        <dbReference type="HAMAP-Rule" id="MF_00189"/>
    </source>
</evidence>
<reference evidence="6 7" key="1">
    <citation type="submission" date="2018-10" db="EMBL/GenBank/DDBJ databases">
        <title>Comparative functional genomics of the obligate endosymbiont Buchnera aphidicola.</title>
        <authorList>
            <person name="Chong R.A."/>
        </authorList>
    </citation>
    <scope>NUCLEOTIDE SEQUENCE [LARGE SCALE GENOMIC DNA]</scope>
    <source>
        <strain evidence="6 7">Mrh</strain>
    </source>
</reference>
<sequence>MKQLLNFVPIFSFFIVYKFYNIFLASTILMILTISVCILFKVVFNNIDKMDYINCICVLFFGSLTLLFHNSNYIKWKVTIIYLFLFLSFLINHLLIKKPLIQQLLGKQIRLTDSSWNILNIIWSIFFLICAIINLYVMFYFSESMWVLFKVFGLTFLTLFFIFINIIYIYYLTSRNK</sequence>
<evidence type="ECO:0000256" key="1">
    <source>
        <dbReference type="ARBA" id="ARBA00022475"/>
    </source>
</evidence>